<evidence type="ECO:0000256" key="1">
    <source>
        <dbReference type="ARBA" id="ARBA00004651"/>
    </source>
</evidence>
<feature type="transmembrane region" description="Helical" evidence="2">
    <location>
        <begin position="69"/>
        <end position="87"/>
    </location>
</feature>
<evidence type="ECO:0000313" key="3">
    <source>
        <dbReference type="EMBL" id="QJD87794.1"/>
    </source>
</evidence>
<dbReference type="GO" id="GO:0005886">
    <property type="term" value="C:plasma membrane"/>
    <property type="evidence" value="ECO:0007669"/>
    <property type="project" value="UniProtKB-SubCell"/>
</dbReference>
<feature type="transmembrane region" description="Helical" evidence="2">
    <location>
        <begin position="93"/>
        <end position="110"/>
    </location>
</feature>
<keyword evidence="2" id="KW-0472">Membrane</keyword>
<dbReference type="GO" id="GO:0022857">
    <property type="term" value="F:transmembrane transporter activity"/>
    <property type="evidence" value="ECO:0007669"/>
    <property type="project" value="InterPro"/>
</dbReference>
<dbReference type="SUPFAM" id="SSF103473">
    <property type="entry name" value="MFS general substrate transporter"/>
    <property type="match status" value="1"/>
</dbReference>
<keyword evidence="4" id="KW-1185">Reference proteome</keyword>
<feature type="transmembrane region" description="Helical" evidence="2">
    <location>
        <begin position="131"/>
        <end position="154"/>
    </location>
</feature>
<dbReference type="EMBL" id="CP051680">
    <property type="protein sequence ID" value="QJD87794.1"/>
    <property type="molecule type" value="Genomic_DNA"/>
</dbReference>
<gene>
    <name evidence="3" type="ORF">HH215_34435</name>
</gene>
<dbReference type="KEGG" id="cheb:HH215_34435"/>
<dbReference type="Proteomes" id="UP000502248">
    <property type="component" value="Chromosome"/>
</dbReference>
<evidence type="ECO:0000313" key="4">
    <source>
        <dbReference type="Proteomes" id="UP000502248"/>
    </source>
</evidence>
<dbReference type="RefSeq" id="WP_169284036.1">
    <property type="nucleotide sequence ID" value="NZ_CP051680.1"/>
</dbReference>
<feature type="transmembrane region" description="Helical" evidence="2">
    <location>
        <begin position="275"/>
        <end position="292"/>
    </location>
</feature>
<feature type="transmembrane region" description="Helical" evidence="2">
    <location>
        <begin position="298"/>
        <end position="316"/>
    </location>
</feature>
<feature type="transmembrane region" description="Helical" evidence="2">
    <location>
        <begin position="336"/>
        <end position="357"/>
    </location>
</feature>
<name>A0A7Z2VRG7_9BACL</name>
<dbReference type="AlphaFoldDB" id="A0A7Z2VRG7"/>
<feature type="transmembrane region" description="Helical" evidence="2">
    <location>
        <begin position="42"/>
        <end position="62"/>
    </location>
</feature>
<sequence>MSKEMRKLLIMNTISSIIAIYIGIFVNLYIWEHNHSIAEVSLYNMSMFINWGISFAITAKLLTRFSIRLPLAVSALCGAAAFAYLVSVQLDNRIVWILLLGIPVGAMFGLSQASQNLSLALRGKGSEYAPYFATMMVISQGLSMAVPFVSAQVIDWKGYSGSFGLMSVFVAMMLAFSFFMPRISLAAQSVQGEKPQHAWRFRFRAAFGRPGSKWILLSLLAAGIFMQFQNLFTLLFTFSVTEDKLLIALLNMVYTCCSLLGLWMYRKIKFDEMRWLRIGMGLLAVGFLIVLFRHPAALIVSNLLTSIGMFYFTTVWNAQQFRFIQHAGPAGQASFLVWREILLVATRCVLLGLTLPLKDMGGRGSF</sequence>
<dbReference type="Pfam" id="PF07690">
    <property type="entry name" value="MFS_1"/>
    <property type="match status" value="1"/>
</dbReference>
<dbReference type="InterPro" id="IPR011701">
    <property type="entry name" value="MFS"/>
</dbReference>
<feature type="transmembrane region" description="Helical" evidence="2">
    <location>
        <begin position="9"/>
        <end position="30"/>
    </location>
</feature>
<reference evidence="3 4" key="1">
    <citation type="submission" date="2020-04" db="EMBL/GenBank/DDBJ databases">
        <title>Genome sequencing of novel species.</title>
        <authorList>
            <person name="Heo J."/>
            <person name="Kim S.-J."/>
            <person name="Kim J.-S."/>
            <person name="Hong S.-B."/>
            <person name="Kwon S.-W."/>
        </authorList>
    </citation>
    <scope>NUCLEOTIDE SEQUENCE [LARGE SCALE GENOMIC DNA]</scope>
    <source>
        <strain evidence="3 4">MFER-1</strain>
    </source>
</reference>
<dbReference type="Gene3D" id="1.20.1250.20">
    <property type="entry name" value="MFS general substrate transporter like domains"/>
    <property type="match status" value="1"/>
</dbReference>
<keyword evidence="2" id="KW-0812">Transmembrane</keyword>
<organism evidence="3 4">
    <name type="scientific">Cohnella herbarum</name>
    <dbReference type="NCBI Taxonomy" id="2728023"/>
    <lineage>
        <taxon>Bacteria</taxon>
        <taxon>Bacillati</taxon>
        <taxon>Bacillota</taxon>
        <taxon>Bacilli</taxon>
        <taxon>Bacillales</taxon>
        <taxon>Paenibacillaceae</taxon>
        <taxon>Cohnella</taxon>
    </lineage>
</organism>
<accession>A0A7Z2VRG7</accession>
<dbReference type="InterPro" id="IPR036259">
    <property type="entry name" value="MFS_trans_sf"/>
</dbReference>
<evidence type="ECO:0000256" key="2">
    <source>
        <dbReference type="SAM" id="Phobius"/>
    </source>
</evidence>
<comment type="subcellular location">
    <subcellularLocation>
        <location evidence="1">Cell membrane</location>
        <topology evidence="1">Multi-pass membrane protein</topology>
    </subcellularLocation>
</comment>
<protein>
    <submittedName>
        <fullName evidence="3">MFS transporter</fullName>
    </submittedName>
</protein>
<feature type="transmembrane region" description="Helical" evidence="2">
    <location>
        <begin position="160"/>
        <end position="179"/>
    </location>
</feature>
<feature type="transmembrane region" description="Helical" evidence="2">
    <location>
        <begin position="245"/>
        <end position="263"/>
    </location>
</feature>
<proteinExistence type="predicted"/>
<feature type="transmembrane region" description="Helical" evidence="2">
    <location>
        <begin position="214"/>
        <end position="239"/>
    </location>
</feature>
<keyword evidence="2" id="KW-1133">Transmembrane helix</keyword>